<dbReference type="HOGENOM" id="CLU_2649309_0_0_7"/>
<dbReference type="KEGG" id="glo:Glov_3697"/>
<keyword evidence="2" id="KW-1185">Reference proteome</keyword>
<geneLocation type="plasmid" evidence="1 2">
    <name>pGLOV01</name>
</geneLocation>
<protein>
    <submittedName>
        <fullName evidence="1">Uncharacterized protein</fullName>
    </submittedName>
</protein>
<keyword evidence="1" id="KW-0614">Plasmid</keyword>
<dbReference type="AlphaFoldDB" id="B3EBW4"/>
<name>B3EBW4_TRIL1</name>
<organism evidence="1 2">
    <name type="scientific">Trichlorobacter lovleyi (strain ATCC BAA-1151 / DSM 17278 / SZ)</name>
    <name type="common">Geobacter lovleyi</name>
    <dbReference type="NCBI Taxonomy" id="398767"/>
    <lineage>
        <taxon>Bacteria</taxon>
        <taxon>Pseudomonadati</taxon>
        <taxon>Thermodesulfobacteriota</taxon>
        <taxon>Desulfuromonadia</taxon>
        <taxon>Geobacterales</taxon>
        <taxon>Geobacteraceae</taxon>
        <taxon>Trichlorobacter</taxon>
    </lineage>
</organism>
<proteinExistence type="predicted"/>
<dbReference type="RefSeq" id="WP_012471714.1">
    <property type="nucleotide sequence ID" value="NC_010815.1"/>
</dbReference>
<gene>
    <name evidence="1" type="ordered locus">Glov_3697</name>
</gene>
<sequence length="76" mass="8347">MTGAEIQKLILNNEELTIIARHLHSNCYGVGVQHANGDYAGPVTLPENDQPLQFDSLDEVASFLSQIGVKHFQVTI</sequence>
<reference evidence="1 2" key="1">
    <citation type="submission" date="2008-05" db="EMBL/GenBank/DDBJ databases">
        <title>Complete sequence of plasmid of Geobacter lovleyi SZ.</title>
        <authorList>
            <consortium name="US DOE Joint Genome Institute"/>
            <person name="Lucas S."/>
            <person name="Copeland A."/>
            <person name="Lapidus A."/>
            <person name="Glavina del Rio T."/>
            <person name="Dalin E."/>
            <person name="Tice H."/>
            <person name="Bruce D."/>
            <person name="Goodwin L."/>
            <person name="Pitluck S."/>
            <person name="Chertkov O."/>
            <person name="Meincke L."/>
            <person name="Brettin T."/>
            <person name="Detter J.C."/>
            <person name="Han C."/>
            <person name="Tapia R."/>
            <person name="Kuske C.R."/>
            <person name="Schmutz J."/>
            <person name="Larimer F."/>
            <person name="Land M."/>
            <person name="Hauser L."/>
            <person name="Kyrpides N."/>
            <person name="Mikhailova N."/>
            <person name="Sung Y."/>
            <person name="Fletcher K.E."/>
            <person name="Ritalahti K.M."/>
            <person name="Loeffler F.E."/>
            <person name="Richardson P."/>
        </authorList>
    </citation>
    <scope>NUCLEOTIDE SEQUENCE [LARGE SCALE GENOMIC DNA]</scope>
    <source>
        <strain evidence="2">ATCC BAA-1151 / DSM 17278 / SZ</strain>
        <plasmid evidence="2">Plasmid pGLOV01</plasmid>
    </source>
</reference>
<evidence type="ECO:0000313" key="1">
    <source>
        <dbReference type="EMBL" id="ACD97396.1"/>
    </source>
</evidence>
<dbReference type="EMBL" id="CP001090">
    <property type="protein sequence ID" value="ACD97396.1"/>
    <property type="molecule type" value="Genomic_DNA"/>
</dbReference>
<evidence type="ECO:0000313" key="2">
    <source>
        <dbReference type="Proteomes" id="UP000002420"/>
    </source>
</evidence>
<dbReference type="Proteomes" id="UP000002420">
    <property type="component" value="Plasmid pGLOV01"/>
</dbReference>
<accession>B3EBW4</accession>